<accession>A0A251RX05</accession>
<dbReference type="EMBL" id="CM007905">
    <property type="protein sequence ID" value="OTF90782.1"/>
    <property type="molecule type" value="Genomic_DNA"/>
</dbReference>
<evidence type="ECO:0000313" key="2">
    <source>
        <dbReference type="Proteomes" id="UP000215914"/>
    </source>
</evidence>
<reference evidence="2" key="1">
    <citation type="journal article" date="2017" name="Nature">
        <title>The sunflower genome provides insights into oil metabolism, flowering and Asterid evolution.</title>
        <authorList>
            <person name="Badouin H."/>
            <person name="Gouzy J."/>
            <person name="Grassa C.J."/>
            <person name="Murat F."/>
            <person name="Staton S.E."/>
            <person name="Cottret L."/>
            <person name="Lelandais-Briere C."/>
            <person name="Owens G.L."/>
            <person name="Carrere S."/>
            <person name="Mayjonade B."/>
            <person name="Legrand L."/>
            <person name="Gill N."/>
            <person name="Kane N.C."/>
            <person name="Bowers J.E."/>
            <person name="Hubner S."/>
            <person name="Bellec A."/>
            <person name="Berard A."/>
            <person name="Berges H."/>
            <person name="Blanchet N."/>
            <person name="Boniface M.C."/>
            <person name="Brunel D."/>
            <person name="Catrice O."/>
            <person name="Chaidir N."/>
            <person name="Claudel C."/>
            <person name="Donnadieu C."/>
            <person name="Faraut T."/>
            <person name="Fievet G."/>
            <person name="Helmstetter N."/>
            <person name="King M."/>
            <person name="Knapp S.J."/>
            <person name="Lai Z."/>
            <person name="Le Paslier M.C."/>
            <person name="Lippi Y."/>
            <person name="Lorenzon L."/>
            <person name="Mandel J.R."/>
            <person name="Marage G."/>
            <person name="Marchand G."/>
            <person name="Marquand E."/>
            <person name="Bret-Mestries E."/>
            <person name="Morien E."/>
            <person name="Nambeesan S."/>
            <person name="Nguyen T."/>
            <person name="Pegot-Espagnet P."/>
            <person name="Pouilly N."/>
            <person name="Raftis F."/>
            <person name="Sallet E."/>
            <person name="Schiex T."/>
            <person name="Thomas J."/>
            <person name="Vandecasteele C."/>
            <person name="Vares D."/>
            <person name="Vear F."/>
            <person name="Vautrin S."/>
            <person name="Crespi M."/>
            <person name="Mangin B."/>
            <person name="Burke J.M."/>
            <person name="Salse J."/>
            <person name="Munos S."/>
            <person name="Vincourt P."/>
            <person name="Rieseberg L.H."/>
            <person name="Langlade N.B."/>
        </authorList>
    </citation>
    <scope>NUCLEOTIDE SEQUENCE [LARGE SCALE GENOMIC DNA]</scope>
    <source>
        <strain evidence="2">cv. SF193</strain>
    </source>
</reference>
<dbReference type="InParanoid" id="A0A251RX05"/>
<gene>
    <name evidence="1" type="ORF">HannXRQ_Chr16g0503381</name>
</gene>
<organism evidence="1 2">
    <name type="scientific">Helianthus annuus</name>
    <name type="common">Common sunflower</name>
    <dbReference type="NCBI Taxonomy" id="4232"/>
    <lineage>
        <taxon>Eukaryota</taxon>
        <taxon>Viridiplantae</taxon>
        <taxon>Streptophyta</taxon>
        <taxon>Embryophyta</taxon>
        <taxon>Tracheophyta</taxon>
        <taxon>Spermatophyta</taxon>
        <taxon>Magnoliopsida</taxon>
        <taxon>eudicotyledons</taxon>
        <taxon>Gunneridae</taxon>
        <taxon>Pentapetalae</taxon>
        <taxon>asterids</taxon>
        <taxon>campanulids</taxon>
        <taxon>Asterales</taxon>
        <taxon>Asteraceae</taxon>
        <taxon>Asteroideae</taxon>
        <taxon>Heliantheae alliance</taxon>
        <taxon>Heliantheae</taxon>
        <taxon>Helianthus</taxon>
    </lineage>
</organism>
<dbReference type="Proteomes" id="UP000215914">
    <property type="component" value="Chromosome 16"/>
</dbReference>
<name>A0A251RX05_HELAN</name>
<dbReference type="AlphaFoldDB" id="A0A251RX05"/>
<keyword evidence="2" id="KW-1185">Reference proteome</keyword>
<evidence type="ECO:0000313" key="1">
    <source>
        <dbReference type="EMBL" id="OTF90782.1"/>
    </source>
</evidence>
<sequence>MPLPCHVKKGLFMIVLTHNFILGKLREWPKTNPTCENGHLMRFWNSASQIPRRRTLQRRLPDAFIVACVRLHPKRLALTSPIPSSDASLTQSMCRH</sequence>
<proteinExistence type="predicted"/>
<protein>
    <submittedName>
        <fullName evidence="1">Uncharacterized protein</fullName>
    </submittedName>
</protein>